<keyword evidence="1" id="KW-0479">Metal-binding</keyword>
<comment type="pathway">
    <text evidence="1">Carbohydrate degradation; glycolysis; D-glyceraldehyde 3-phosphate and glycerone phosphate from D-glucose: step 4/4.</text>
</comment>
<dbReference type="EMBL" id="JAPMSZ010000011">
    <property type="protein sequence ID" value="KAJ5084067.1"/>
    <property type="molecule type" value="Genomic_DNA"/>
</dbReference>
<dbReference type="SUPFAM" id="SSF51569">
    <property type="entry name" value="Aldolase"/>
    <property type="match status" value="1"/>
</dbReference>
<dbReference type="GeneID" id="81398340"/>
<proteinExistence type="inferred from homology"/>
<organism evidence="2 3">
    <name type="scientific">Penicillium alfredii</name>
    <dbReference type="NCBI Taxonomy" id="1506179"/>
    <lineage>
        <taxon>Eukaryota</taxon>
        <taxon>Fungi</taxon>
        <taxon>Dikarya</taxon>
        <taxon>Ascomycota</taxon>
        <taxon>Pezizomycotina</taxon>
        <taxon>Eurotiomycetes</taxon>
        <taxon>Eurotiomycetidae</taxon>
        <taxon>Eurotiales</taxon>
        <taxon>Aspergillaceae</taxon>
        <taxon>Penicillium</taxon>
    </lineage>
</organism>
<reference evidence="2" key="1">
    <citation type="submission" date="2022-11" db="EMBL/GenBank/DDBJ databases">
        <authorList>
            <person name="Petersen C."/>
        </authorList>
    </citation>
    <scope>NUCLEOTIDE SEQUENCE</scope>
    <source>
        <strain evidence="2">IBT 34128</strain>
    </source>
</reference>
<comment type="catalytic activity">
    <reaction evidence="1">
        <text>beta-D-fructose 1,6-bisphosphate = D-glyceraldehyde 3-phosphate + dihydroxyacetone phosphate</text>
        <dbReference type="Rhea" id="RHEA:14729"/>
        <dbReference type="ChEBI" id="CHEBI:32966"/>
        <dbReference type="ChEBI" id="CHEBI:57642"/>
        <dbReference type="ChEBI" id="CHEBI:59776"/>
        <dbReference type="EC" id="4.1.2.13"/>
    </reaction>
</comment>
<sequence>MARTADMSRPEEAEVFVRRSGVHFLAPSFGNIHGGYPSEGAERRLGIYLDHPISLGVRKINLNRTVRDEYSEFVAKNAGVLELTALKVQAVEVYARSMERMDVLGSSGRY</sequence>
<dbReference type="GO" id="GO:0008270">
    <property type="term" value="F:zinc ion binding"/>
    <property type="evidence" value="ECO:0007669"/>
    <property type="project" value="UniProtKB-UniRule"/>
</dbReference>
<dbReference type="GO" id="GO:0006096">
    <property type="term" value="P:glycolytic process"/>
    <property type="evidence" value="ECO:0007669"/>
    <property type="project" value="UniProtKB-KW"/>
</dbReference>
<keyword evidence="1" id="KW-0324">Glycolysis</keyword>
<comment type="cofactor">
    <cofactor evidence="1">
        <name>Zn(2+)</name>
        <dbReference type="ChEBI" id="CHEBI:29105"/>
    </cofactor>
    <text evidence="1">Binds 2 Zn(2+) ions per subunit. One is catalytic and the other provides a structural contribution.</text>
</comment>
<dbReference type="EC" id="4.1.2.13" evidence="1"/>
<evidence type="ECO:0000256" key="1">
    <source>
        <dbReference type="RuleBase" id="RU366023"/>
    </source>
</evidence>
<dbReference type="Proteomes" id="UP001141434">
    <property type="component" value="Unassembled WGS sequence"/>
</dbReference>
<comment type="function">
    <text evidence="1">Catalyzes the aldol condensation of dihydroxyacetone phosphate (DHAP or glycerone-phosphate) with glyceraldehyde 3-phosphate (G3P) to form fructose 1,6-bisphosphate (FBP) in gluconeogenesis and the reverse reaction in glycolysis.</text>
</comment>
<comment type="caution">
    <text evidence="2">The sequence shown here is derived from an EMBL/GenBank/DDBJ whole genome shotgun (WGS) entry which is preliminary data.</text>
</comment>
<keyword evidence="3" id="KW-1185">Reference proteome</keyword>
<accession>A0A9W9ELL3</accession>
<keyword evidence="1" id="KW-0456">Lyase</keyword>
<name>A0A9W9ELL3_9EURO</name>
<dbReference type="GO" id="GO:0004332">
    <property type="term" value="F:fructose-bisphosphate aldolase activity"/>
    <property type="evidence" value="ECO:0007669"/>
    <property type="project" value="UniProtKB-EC"/>
</dbReference>
<keyword evidence="1" id="KW-0862">Zinc</keyword>
<gene>
    <name evidence="2" type="ORF">NUU61_008646</name>
</gene>
<protein>
    <recommendedName>
        <fullName evidence="1">Fructose-bisphosphate aldolase</fullName>
        <shortName evidence="1">FBP aldolase</shortName>
        <ecNumber evidence="1">4.1.2.13</ecNumber>
    </recommendedName>
</protein>
<reference evidence="2" key="2">
    <citation type="journal article" date="2023" name="IMA Fungus">
        <title>Comparative genomic study of the Penicillium genus elucidates a diverse pangenome and 15 lateral gene transfer events.</title>
        <authorList>
            <person name="Petersen C."/>
            <person name="Sorensen T."/>
            <person name="Nielsen M.R."/>
            <person name="Sondergaard T.E."/>
            <person name="Sorensen J.L."/>
            <person name="Fitzpatrick D.A."/>
            <person name="Frisvad J.C."/>
            <person name="Nielsen K.L."/>
        </authorList>
    </citation>
    <scope>NUCLEOTIDE SEQUENCE</scope>
    <source>
        <strain evidence="2">IBT 34128</strain>
    </source>
</reference>
<dbReference type="InterPro" id="IPR013785">
    <property type="entry name" value="Aldolase_TIM"/>
</dbReference>
<evidence type="ECO:0000313" key="3">
    <source>
        <dbReference type="Proteomes" id="UP001141434"/>
    </source>
</evidence>
<dbReference type="InterPro" id="IPR000771">
    <property type="entry name" value="FBA_II"/>
</dbReference>
<dbReference type="RefSeq" id="XP_056507464.1">
    <property type="nucleotide sequence ID" value="XM_056659171.1"/>
</dbReference>
<comment type="similarity">
    <text evidence="1">Belongs to the class II fructose-bisphosphate aldolase family.</text>
</comment>
<dbReference type="AlphaFoldDB" id="A0A9W9ELL3"/>
<dbReference type="Gene3D" id="3.20.20.70">
    <property type="entry name" value="Aldolase class I"/>
    <property type="match status" value="1"/>
</dbReference>
<evidence type="ECO:0000313" key="2">
    <source>
        <dbReference type="EMBL" id="KAJ5084067.1"/>
    </source>
</evidence>
<dbReference type="Pfam" id="PF01116">
    <property type="entry name" value="F_bP_aldolase"/>
    <property type="match status" value="1"/>
</dbReference>
<dbReference type="OrthoDB" id="2558351at2759"/>